<dbReference type="Proteomes" id="UP000050794">
    <property type="component" value="Unassembled WGS sequence"/>
</dbReference>
<evidence type="ECO:0000313" key="4">
    <source>
        <dbReference type="WBParaSite" id="TCNE_0000205501-mRNA-1"/>
    </source>
</evidence>
<protein>
    <submittedName>
        <fullName evidence="4">HTH_Tnp_Tc3_1 domain-containing protein</fullName>
    </submittedName>
</protein>
<keyword evidence="3" id="KW-1185">Reference proteome</keyword>
<feature type="region of interest" description="Disordered" evidence="1">
    <location>
        <begin position="65"/>
        <end position="139"/>
    </location>
</feature>
<reference evidence="4" key="1">
    <citation type="submission" date="2016-06" db="UniProtKB">
        <authorList>
            <consortium name="WormBaseParasite"/>
        </authorList>
    </citation>
    <scope>IDENTIFICATION</scope>
</reference>
<sequence length="139" mass="16524">MAQRAMERCMLGISLREHIRCEEISRRTGVRDVIAEYRKQKLRWAGHVSNKRRQMDSRGCRVVPYGTKSASRETSKKVERRIRTRKRKNMAKKSKIESKMGTHCDWQRHERSIARQSSDPVMSNDKTSHNEYFTLPRNF</sequence>
<evidence type="ECO:0000256" key="1">
    <source>
        <dbReference type="SAM" id="MobiDB-lite"/>
    </source>
</evidence>
<evidence type="ECO:0000313" key="2">
    <source>
        <dbReference type="EMBL" id="VDM27372.1"/>
    </source>
</evidence>
<dbReference type="EMBL" id="UYWY01001868">
    <property type="protein sequence ID" value="VDM27372.1"/>
    <property type="molecule type" value="Genomic_DNA"/>
</dbReference>
<gene>
    <name evidence="2" type="ORF">TCNE_LOCUS2055</name>
</gene>
<name>A0A183U0N5_TOXCA</name>
<dbReference type="AlphaFoldDB" id="A0A183U0N5"/>
<evidence type="ECO:0000313" key="3">
    <source>
        <dbReference type="Proteomes" id="UP000050794"/>
    </source>
</evidence>
<feature type="compositionally biased region" description="Polar residues" evidence="1">
    <location>
        <begin position="114"/>
        <end position="125"/>
    </location>
</feature>
<accession>A0A183U0N5</accession>
<organism evidence="3 4">
    <name type="scientific">Toxocara canis</name>
    <name type="common">Canine roundworm</name>
    <dbReference type="NCBI Taxonomy" id="6265"/>
    <lineage>
        <taxon>Eukaryota</taxon>
        <taxon>Metazoa</taxon>
        <taxon>Ecdysozoa</taxon>
        <taxon>Nematoda</taxon>
        <taxon>Chromadorea</taxon>
        <taxon>Rhabditida</taxon>
        <taxon>Spirurina</taxon>
        <taxon>Ascaridomorpha</taxon>
        <taxon>Ascaridoidea</taxon>
        <taxon>Toxocaridae</taxon>
        <taxon>Toxocara</taxon>
    </lineage>
</organism>
<feature type="compositionally biased region" description="Basic residues" evidence="1">
    <location>
        <begin position="78"/>
        <end position="93"/>
    </location>
</feature>
<dbReference type="WBParaSite" id="TCNE_0000205501-mRNA-1">
    <property type="protein sequence ID" value="TCNE_0000205501-mRNA-1"/>
    <property type="gene ID" value="TCNE_0000205501"/>
</dbReference>
<proteinExistence type="predicted"/>
<feature type="compositionally biased region" description="Basic and acidic residues" evidence="1">
    <location>
        <begin position="94"/>
        <end position="113"/>
    </location>
</feature>
<reference evidence="2 3" key="2">
    <citation type="submission" date="2018-11" db="EMBL/GenBank/DDBJ databases">
        <authorList>
            <consortium name="Pathogen Informatics"/>
        </authorList>
    </citation>
    <scope>NUCLEOTIDE SEQUENCE [LARGE SCALE GENOMIC DNA]</scope>
</reference>